<keyword evidence="5 10" id="KW-0732">Signal</keyword>
<gene>
    <name evidence="11" type="primary">faeB-2-2</name>
    <name evidence="11" type="ORF">CGGC5_v000978</name>
</gene>
<dbReference type="InterPro" id="IPR029058">
    <property type="entry name" value="AB_hydrolase_fold"/>
</dbReference>
<evidence type="ECO:0000313" key="11">
    <source>
        <dbReference type="EMBL" id="KAF4492078.1"/>
    </source>
</evidence>
<keyword evidence="8" id="KW-1015">Disulfide bond</keyword>
<evidence type="ECO:0000256" key="6">
    <source>
        <dbReference type="ARBA" id="ARBA00022801"/>
    </source>
</evidence>
<comment type="similarity">
    <text evidence="1 10">Belongs to the tannase family.</text>
</comment>
<dbReference type="EC" id="3.1.1.-" evidence="10"/>
<evidence type="ECO:0000256" key="8">
    <source>
        <dbReference type="ARBA" id="ARBA00023157"/>
    </source>
</evidence>
<comment type="caution">
    <text evidence="11">The sequence shown here is derived from an EMBL/GenBank/DDBJ whole genome shotgun (WGS) entry which is preliminary data.</text>
</comment>
<keyword evidence="12" id="KW-1185">Reference proteome</keyword>
<evidence type="ECO:0000256" key="9">
    <source>
        <dbReference type="ARBA" id="ARBA00034075"/>
    </source>
</evidence>
<reference evidence="11 12" key="2">
    <citation type="submission" date="2020-04" db="EMBL/GenBank/DDBJ databases">
        <title>Genome sequencing and assembly of multiple isolates from the Colletotrichum gloeosporioides species complex.</title>
        <authorList>
            <person name="Gan P."/>
            <person name="Shirasu K."/>
        </authorList>
    </citation>
    <scope>NUCLEOTIDE SEQUENCE [LARGE SCALE GENOMIC DNA]</scope>
    <source>
        <strain evidence="11 12">Nara gc5</strain>
    </source>
</reference>
<comment type="catalytic activity">
    <reaction evidence="9">
        <text>feruloyl-polysaccharide + H2O = ferulate + polysaccharide.</text>
        <dbReference type="EC" id="3.1.1.73"/>
    </reaction>
</comment>
<evidence type="ECO:0000256" key="3">
    <source>
        <dbReference type="ARBA" id="ARBA00022651"/>
    </source>
</evidence>
<evidence type="ECO:0000313" key="12">
    <source>
        <dbReference type="Proteomes" id="UP000011096"/>
    </source>
</evidence>
<dbReference type="InParanoid" id="A0A7J6JNQ4"/>
<dbReference type="InterPro" id="IPR011118">
    <property type="entry name" value="Tannase/feruloyl_esterase"/>
</dbReference>
<dbReference type="EMBL" id="ANPB02000001">
    <property type="protein sequence ID" value="KAF4492078.1"/>
    <property type="molecule type" value="Genomic_DNA"/>
</dbReference>
<dbReference type="OrthoDB" id="3039123at2759"/>
<evidence type="ECO:0000256" key="7">
    <source>
        <dbReference type="ARBA" id="ARBA00022837"/>
    </source>
</evidence>
<keyword evidence="3" id="KW-0119">Carbohydrate metabolism</keyword>
<protein>
    <recommendedName>
        <fullName evidence="10">Carboxylic ester hydrolase</fullName>
        <ecNumber evidence="10">3.1.1.-</ecNumber>
    </recommendedName>
</protein>
<dbReference type="Gene3D" id="3.40.50.1820">
    <property type="entry name" value="alpha/beta hydrolase"/>
    <property type="match status" value="1"/>
</dbReference>
<dbReference type="GO" id="GO:0030600">
    <property type="term" value="F:feruloyl esterase activity"/>
    <property type="evidence" value="ECO:0007669"/>
    <property type="project" value="UniProtKB-EC"/>
</dbReference>
<accession>A0A7J6JNQ4</accession>
<dbReference type="SUPFAM" id="SSF53474">
    <property type="entry name" value="alpha/beta-Hydrolases"/>
    <property type="match status" value="1"/>
</dbReference>
<evidence type="ECO:0000256" key="4">
    <source>
        <dbReference type="ARBA" id="ARBA00022723"/>
    </source>
</evidence>
<keyword evidence="7" id="KW-0106">Calcium</keyword>
<sequence>MLKALVAAAALAAPAFATVQDDCLALTPKTIVTNSTVRVQTFVASGTNLTFPEQNANCGRASQVVKANLCRIAMNLTTSAKSEVVTEIWLPEKWNGRMVTVGGGGLDGCVHYEDLAYATANGFAAVGTNNGHDGTSGVQFLNNDEVVTDFSFRALHVGVEAGKQLVQTLYKSGAKKSYYLGCSLGGRQGIQAADMFPEDFDGIVAGAPAVDFNNLYSWRAGFFPLTSAADSKDFINATVWKTTIHDEVLKQCDTIDGAEDGIIEDPSRCHFDPSKIQCKDDTKDKGQGCLTAPQVEIVRKIFAPTNYPNGTLFWPGMNPGSEKVSADGLYAGKPFALSENWFRFAVKNDPKWDPATYKLDPDGIDADKKNPGRIRTNPSDLSKFKALGGKLLMYHGTQDNQITSLHTPIFYDRLAKGMGLDNKGMDEFVRYFRISGMFHCTAGPGAWVVGQGGGAAAMNDNLPFDAEHNILAAVVNWVENGVGPETIKGTKFVNDTAGLGIDFQRRHCKYPLVNSFGGSGPHGSKDVENWTCKPPS</sequence>
<dbReference type="GO" id="GO:0045493">
    <property type="term" value="P:xylan catabolic process"/>
    <property type="evidence" value="ECO:0007669"/>
    <property type="project" value="UniProtKB-KW"/>
</dbReference>
<dbReference type="Pfam" id="PF07519">
    <property type="entry name" value="Tannase"/>
    <property type="match status" value="1"/>
</dbReference>
<name>A0A7J6JNQ4_COLFN</name>
<evidence type="ECO:0000256" key="1">
    <source>
        <dbReference type="ARBA" id="ARBA00006249"/>
    </source>
</evidence>
<keyword evidence="3" id="KW-0858">Xylan degradation</keyword>
<feature type="chain" id="PRO_5029942905" description="Carboxylic ester hydrolase" evidence="10">
    <location>
        <begin position="18"/>
        <end position="536"/>
    </location>
</feature>
<keyword evidence="3" id="KW-0624">Polysaccharide degradation</keyword>
<dbReference type="PANTHER" id="PTHR33938">
    <property type="entry name" value="FERULOYL ESTERASE B-RELATED"/>
    <property type="match status" value="1"/>
</dbReference>
<keyword evidence="4" id="KW-0479">Metal-binding</keyword>
<proteinExistence type="inferred from homology"/>
<reference evidence="11 12" key="1">
    <citation type="submission" date="2012-08" db="EMBL/GenBank/DDBJ databases">
        <authorList>
            <person name="Gan P.H.P."/>
            <person name="Ikeda K."/>
            <person name="Irieda H."/>
            <person name="Narusaka M."/>
            <person name="O'Connell R.J."/>
            <person name="Narusaka Y."/>
            <person name="Takano Y."/>
            <person name="Kubo Y."/>
            <person name="Shirasu K."/>
        </authorList>
    </citation>
    <scope>NUCLEOTIDE SEQUENCE [LARGE SCALE GENOMIC DNA]</scope>
    <source>
        <strain evidence="11 12">Nara gc5</strain>
    </source>
</reference>
<keyword evidence="6 10" id="KW-0378">Hydrolase</keyword>
<dbReference type="PANTHER" id="PTHR33938:SF15">
    <property type="entry name" value="FERULOYL ESTERASE B-RELATED"/>
    <property type="match status" value="1"/>
</dbReference>
<evidence type="ECO:0000256" key="5">
    <source>
        <dbReference type="ARBA" id="ARBA00022729"/>
    </source>
</evidence>
<dbReference type="RefSeq" id="XP_031882806.1">
    <property type="nucleotide sequence ID" value="XM_032019941.1"/>
</dbReference>
<evidence type="ECO:0000256" key="2">
    <source>
        <dbReference type="ARBA" id="ARBA00022487"/>
    </source>
</evidence>
<dbReference type="AlphaFoldDB" id="A0A7J6JNQ4"/>
<evidence type="ECO:0000256" key="10">
    <source>
        <dbReference type="RuleBase" id="RU361238"/>
    </source>
</evidence>
<feature type="signal peptide" evidence="10">
    <location>
        <begin position="1"/>
        <end position="17"/>
    </location>
</feature>
<dbReference type="GO" id="GO:0046872">
    <property type="term" value="F:metal ion binding"/>
    <property type="evidence" value="ECO:0007669"/>
    <property type="project" value="UniProtKB-KW"/>
</dbReference>
<dbReference type="Proteomes" id="UP000011096">
    <property type="component" value="Unassembled WGS sequence"/>
</dbReference>
<dbReference type="GeneID" id="43604165"/>
<keyword evidence="2" id="KW-0719">Serine esterase</keyword>
<organism evidence="11 12">
    <name type="scientific">Colletotrichum fructicola (strain Nara gc5)</name>
    <name type="common">Anthracnose fungus</name>
    <name type="synonym">Colletotrichum gloeosporioides (strain Nara gc5)</name>
    <dbReference type="NCBI Taxonomy" id="1213859"/>
    <lineage>
        <taxon>Eukaryota</taxon>
        <taxon>Fungi</taxon>
        <taxon>Dikarya</taxon>
        <taxon>Ascomycota</taxon>
        <taxon>Pezizomycotina</taxon>
        <taxon>Sordariomycetes</taxon>
        <taxon>Hypocreomycetidae</taxon>
        <taxon>Glomerellales</taxon>
        <taxon>Glomerellaceae</taxon>
        <taxon>Colletotrichum</taxon>
        <taxon>Colletotrichum gloeosporioides species complex</taxon>
    </lineage>
</organism>